<comment type="caution">
    <text evidence="6">The sequence shown here is derived from an EMBL/GenBank/DDBJ whole genome shotgun (WGS) entry which is preliminary data.</text>
</comment>
<name>A0A6N7WSX3_9ACTN</name>
<evidence type="ECO:0000256" key="3">
    <source>
        <dbReference type="ARBA" id="ARBA00022723"/>
    </source>
</evidence>
<dbReference type="CDD" id="cd04194">
    <property type="entry name" value="GT8_A4GalT_like"/>
    <property type="match status" value="1"/>
</dbReference>
<dbReference type="EMBL" id="VUND01000001">
    <property type="protein sequence ID" value="MST59790.1"/>
    <property type="molecule type" value="Genomic_DNA"/>
</dbReference>
<protein>
    <submittedName>
        <fullName evidence="6">DUF4422 domain-containing protein</fullName>
    </submittedName>
</protein>
<dbReference type="Gene3D" id="3.90.550.10">
    <property type="entry name" value="Spore Coat Polysaccharide Biosynthesis Protein SpsA, Chain A"/>
    <property type="match status" value="2"/>
</dbReference>
<dbReference type="RefSeq" id="WP_154539768.1">
    <property type="nucleotide sequence ID" value="NZ_VUND01000001.1"/>
</dbReference>
<organism evidence="6 7">
    <name type="scientific">Parafannyhessea umbonata</name>
    <dbReference type="NCBI Taxonomy" id="604330"/>
    <lineage>
        <taxon>Bacteria</taxon>
        <taxon>Bacillati</taxon>
        <taxon>Actinomycetota</taxon>
        <taxon>Coriobacteriia</taxon>
        <taxon>Coriobacteriales</taxon>
        <taxon>Atopobiaceae</taxon>
        <taxon>Parafannyhessea</taxon>
    </lineage>
</organism>
<dbReference type="InterPro" id="IPR050748">
    <property type="entry name" value="Glycosyltrans_8_dom-fam"/>
</dbReference>
<evidence type="ECO:0000256" key="1">
    <source>
        <dbReference type="ARBA" id="ARBA00022676"/>
    </source>
</evidence>
<evidence type="ECO:0000259" key="5">
    <source>
        <dbReference type="Pfam" id="PF14393"/>
    </source>
</evidence>
<dbReference type="Proteomes" id="UP000434342">
    <property type="component" value="Unassembled WGS sequence"/>
</dbReference>
<dbReference type="Pfam" id="PF01501">
    <property type="entry name" value="Glyco_transf_8"/>
    <property type="match status" value="1"/>
</dbReference>
<dbReference type="GO" id="GO:0046872">
    <property type="term" value="F:metal ion binding"/>
    <property type="evidence" value="ECO:0007669"/>
    <property type="project" value="UniProtKB-KW"/>
</dbReference>
<evidence type="ECO:0000256" key="2">
    <source>
        <dbReference type="ARBA" id="ARBA00022679"/>
    </source>
</evidence>
<proteinExistence type="predicted"/>
<dbReference type="InterPro" id="IPR029044">
    <property type="entry name" value="Nucleotide-diphossugar_trans"/>
</dbReference>
<feature type="domain" description="Glycosyltransferase 2-like" evidence="4">
    <location>
        <begin position="5"/>
        <end position="132"/>
    </location>
</feature>
<dbReference type="AlphaFoldDB" id="A0A6N7WSX3"/>
<dbReference type="Pfam" id="PF14393">
    <property type="entry name" value="DUF4422"/>
    <property type="match status" value="1"/>
</dbReference>
<dbReference type="Pfam" id="PF00535">
    <property type="entry name" value="Glycos_transf_2"/>
    <property type="match status" value="1"/>
</dbReference>
<evidence type="ECO:0000313" key="7">
    <source>
        <dbReference type="Proteomes" id="UP000434342"/>
    </source>
</evidence>
<evidence type="ECO:0000313" key="6">
    <source>
        <dbReference type="EMBL" id="MST59790.1"/>
    </source>
</evidence>
<feature type="domain" description="DUF4422" evidence="5">
    <location>
        <begin position="387"/>
        <end position="626"/>
    </location>
</feature>
<evidence type="ECO:0000259" key="4">
    <source>
        <dbReference type="Pfam" id="PF00535"/>
    </source>
</evidence>
<keyword evidence="2" id="KW-0808">Transferase</keyword>
<keyword evidence="3" id="KW-0479">Metal-binding</keyword>
<keyword evidence="1" id="KW-0328">Glycosyltransferase</keyword>
<gene>
    <name evidence="6" type="ORF">FYJ69_02525</name>
</gene>
<dbReference type="PANTHER" id="PTHR13778">
    <property type="entry name" value="GLYCOSYLTRANSFERASE 8 DOMAIN-CONTAINING PROTEIN"/>
    <property type="match status" value="1"/>
</dbReference>
<dbReference type="SUPFAM" id="SSF53448">
    <property type="entry name" value="Nucleotide-diphospho-sugar transferases"/>
    <property type="match status" value="2"/>
</dbReference>
<dbReference type="InterPro" id="IPR025536">
    <property type="entry name" value="DUF4422"/>
</dbReference>
<sequence>MPKFSVVVAAYNIEGYAGRCIRSLKDQSLDDFEAIVVDDCSTDGTLSVIEAETKDDDRFVVVRHTKNKGLHLVRKHGVSKATGEYTLLLDGDDELAPNFLESLYRRCASADADIVHFGITVVSEGVSKEERDAFEANNNRPSGVIRGGEVLARIFSEDEGQRMDWRVTQRAYRTPFLQRAFSQMAEDRLNRAEDGYECFVIAALAKSSVGAEDVRGYVYHYGRGITGESKISAERFGEFARYFRACVDAAGDFARTSGSPHVLDAFEGFRHKMYELLANDWNVRVSEDEKDAATDHLVEHCGASVAARELWRFVRDRAYKFVNEKGVPADDDAVWTLAKHAERVRVTDDVTDEDGMRFRDMRRTARYYLRELSCRCRFQKYEQQDIRIFVTAHKRVSVPDSLILQPVQVGPGNKGDRFVDYLHDDEGENISDLNPMYCELTTQYWAWKNVRSDYVGFCHYRRYFNFTKTFYKENDYGEVMDGSIDEAAVKKYGLDDETIKSCVNGYDVITTGFHDLREFPGDAGTPREQYKAAERLHFQDLEAVAQIVKDMHPDYAVDVDNFLDGHLTCFCNMHIMRRQIFSAYCEWLFPILQRFCSQADMSHYSKEALRTPGHLAERLFNIYYKHAMRTNAGWKTKQLQCVHFEKPEEKGELAPLVEWEPDLVRGKRLIPVVFASDDGYVPMLTTTIGSMLQNASTDYFYDIVVLQRNISYEHRRAMEGYLRRYPNSKLRFYDVTDLISGYDLATNNAHISMETYYRFLVQKILAGYDRVLYLDSDLIIRGDVSELFNVDMGDNLLAATRDVDYLGNLNMPDGERMEYTTTKLGMADPYAYFQAGVLVLNTREMRKLHTVPEWMEIVSKSDFIYDDQDILNAECQGRVHYLPADWNVMHDCAGRVAKVFTWAPNEVFDAYNASRNDPKIIHYAGFEKPWVNSDCDFASVYWTYARMTPFYEMLVDRLAQGKVDQAKREAINHSDVALDERVPRHEKAVSEDSPIRSIVDPIAPLGTRRREALKAIGRAVRGKK</sequence>
<accession>A0A6N7WSX3</accession>
<reference evidence="6 7" key="1">
    <citation type="submission" date="2019-08" db="EMBL/GenBank/DDBJ databases">
        <title>In-depth cultivation of the pig gut microbiome towards novel bacterial diversity and tailored functional studies.</title>
        <authorList>
            <person name="Wylensek D."/>
            <person name="Hitch T.C.A."/>
            <person name="Clavel T."/>
        </authorList>
    </citation>
    <scope>NUCLEOTIDE SEQUENCE [LARGE SCALE GENOMIC DNA]</scope>
    <source>
        <strain evidence="6 7">WB01_CNA04</strain>
    </source>
</reference>
<dbReference type="InterPro" id="IPR001173">
    <property type="entry name" value="Glyco_trans_2-like"/>
</dbReference>
<dbReference type="CDD" id="cd00761">
    <property type="entry name" value="Glyco_tranf_GTA_type"/>
    <property type="match status" value="1"/>
</dbReference>
<dbReference type="PANTHER" id="PTHR13778:SF47">
    <property type="entry name" value="LIPOPOLYSACCHARIDE 1,3-GALACTOSYLTRANSFERASE"/>
    <property type="match status" value="1"/>
</dbReference>
<dbReference type="GO" id="GO:0016757">
    <property type="term" value="F:glycosyltransferase activity"/>
    <property type="evidence" value="ECO:0007669"/>
    <property type="project" value="UniProtKB-KW"/>
</dbReference>
<dbReference type="InterPro" id="IPR002495">
    <property type="entry name" value="Glyco_trans_8"/>
</dbReference>